<feature type="domain" description="FAS1" evidence="1">
    <location>
        <begin position="161"/>
        <end position="307"/>
    </location>
</feature>
<dbReference type="InterPro" id="IPR050904">
    <property type="entry name" value="Adhesion/Biosynth-related"/>
</dbReference>
<dbReference type="PANTHER" id="PTHR10900:SF77">
    <property type="entry name" value="FI19380P1"/>
    <property type="match status" value="1"/>
</dbReference>
<dbReference type="SMART" id="SM00554">
    <property type="entry name" value="FAS1"/>
    <property type="match status" value="3"/>
</dbReference>
<protein>
    <submittedName>
        <fullName evidence="3">FAS1 domain-containing protein</fullName>
    </submittedName>
</protein>
<dbReference type="AlphaFoldDB" id="A0A914X3Z0"/>
<keyword evidence="2" id="KW-1185">Reference proteome</keyword>
<dbReference type="SUPFAM" id="SSF82153">
    <property type="entry name" value="FAS1 domain"/>
    <property type="match status" value="3"/>
</dbReference>
<dbReference type="InterPro" id="IPR000782">
    <property type="entry name" value="FAS1_domain"/>
</dbReference>
<organism evidence="2 3">
    <name type="scientific">Plectus sambesii</name>
    <dbReference type="NCBI Taxonomy" id="2011161"/>
    <lineage>
        <taxon>Eukaryota</taxon>
        <taxon>Metazoa</taxon>
        <taxon>Ecdysozoa</taxon>
        <taxon>Nematoda</taxon>
        <taxon>Chromadorea</taxon>
        <taxon>Plectida</taxon>
        <taxon>Plectina</taxon>
        <taxon>Plectoidea</taxon>
        <taxon>Plectidae</taxon>
        <taxon>Plectus</taxon>
    </lineage>
</organism>
<dbReference type="PANTHER" id="PTHR10900">
    <property type="entry name" value="PERIOSTIN-RELATED"/>
    <property type="match status" value="1"/>
</dbReference>
<accession>A0A914X3Z0</accession>
<dbReference type="Gene3D" id="2.30.180.10">
    <property type="entry name" value="FAS1 domain"/>
    <property type="match status" value="3"/>
</dbReference>
<evidence type="ECO:0000313" key="2">
    <source>
        <dbReference type="Proteomes" id="UP000887566"/>
    </source>
</evidence>
<dbReference type="PROSITE" id="PS50213">
    <property type="entry name" value="FAS1"/>
    <property type="match status" value="4"/>
</dbReference>
<proteinExistence type="predicted"/>
<evidence type="ECO:0000313" key="3">
    <source>
        <dbReference type="WBParaSite" id="PSAMB.scaffold6387size9593.g28469.t1"/>
    </source>
</evidence>
<name>A0A914X3Z0_9BILA</name>
<dbReference type="Proteomes" id="UP000887566">
    <property type="component" value="Unplaced"/>
</dbReference>
<feature type="domain" description="FAS1" evidence="1">
    <location>
        <begin position="1"/>
        <end position="28"/>
    </location>
</feature>
<dbReference type="WBParaSite" id="PSAMB.scaffold6387size9593.g28469.t1">
    <property type="protein sequence ID" value="PSAMB.scaffold6387size9593.g28469.t1"/>
    <property type="gene ID" value="PSAMB.scaffold6387size9593.g28469"/>
</dbReference>
<dbReference type="Pfam" id="PF02469">
    <property type="entry name" value="Fasciclin"/>
    <property type="match status" value="3"/>
</dbReference>
<reference evidence="3" key="1">
    <citation type="submission" date="2022-11" db="UniProtKB">
        <authorList>
            <consortium name="WormBaseParasite"/>
        </authorList>
    </citation>
    <scope>IDENTIFICATION</scope>
</reference>
<evidence type="ECO:0000259" key="1">
    <source>
        <dbReference type="PROSITE" id="PS50213"/>
    </source>
</evidence>
<feature type="domain" description="FAS1" evidence="1">
    <location>
        <begin position="311"/>
        <end position="449"/>
    </location>
</feature>
<feature type="domain" description="FAS1" evidence="1">
    <location>
        <begin position="32"/>
        <end position="168"/>
    </location>
</feature>
<sequence length="475" mass="52825">FWTANCAQITSTNQKAINGIVHQVDRVLTTATGTLWELLSESQQFSKFLSLIDDELRQRLMNSDEHLTVLAFTDDEFNRLPATVLQAIVGRSKCLKDLISEHIFPNTLCSVAVNGSVKIQNIAGHFISASLSANDDERSSHLKFEGVNVTEADRIATNGVLHVIDGVILLEHMLDTLEALRQRHATNFARLLVENDLDIQNCSEVTVFVPPERSLQTLKAEDIKKTLETHIFTELIELKPRQNLEENDSIAISQSGDIFKLSIGSDVLQFPFTDFLDTINAHIGCSQIVASNVRTCNGIVHFIDKPLTSANLTVFELLKSRSDISQFVNMLKLSSLKNKIDEEDFRGTILAPSNDAIGAVFSGDQKQTLLGDSKKLDLFVKRHIISEVLCEHQLNSAAGPLALSRHRSLAGEVIQGRHSGEKFQIGQSPVSESELRATNGIVYILDRPIMRRLSSLWDIFDFAPDIHSVSDLFDI</sequence>
<dbReference type="InterPro" id="IPR036378">
    <property type="entry name" value="FAS1_dom_sf"/>
</dbReference>